<dbReference type="InterPro" id="IPR021351">
    <property type="entry name" value="DUF2969"/>
</dbReference>
<name>A0A0R1H6D4_9LACO</name>
<proteinExistence type="predicted"/>
<dbReference type="PATRIC" id="fig|1423726.3.peg.2848"/>
<keyword evidence="2" id="KW-1185">Reference proteome</keyword>
<protein>
    <recommendedName>
        <fullName evidence="3">DUF2969 domain-containing protein</fullName>
    </recommendedName>
</protein>
<dbReference type="Proteomes" id="UP000051461">
    <property type="component" value="Unassembled WGS sequence"/>
</dbReference>
<organism evidence="1 2">
    <name type="scientific">Loigolactobacillus bifermentans DSM 20003</name>
    <dbReference type="NCBI Taxonomy" id="1423726"/>
    <lineage>
        <taxon>Bacteria</taxon>
        <taxon>Bacillati</taxon>
        <taxon>Bacillota</taxon>
        <taxon>Bacilli</taxon>
        <taxon>Lactobacillales</taxon>
        <taxon>Lactobacillaceae</taxon>
        <taxon>Loigolactobacillus</taxon>
    </lineage>
</organism>
<evidence type="ECO:0000313" key="1">
    <source>
        <dbReference type="EMBL" id="KRK39018.1"/>
    </source>
</evidence>
<dbReference type="STRING" id="1423726.FC07_GL002738"/>
<sequence length="73" mass="8266">MAKQPTKIELKLQDEQLAGKTVQAVFDGKKQIGTIEEVDARHFQVLRPSGDTFIARSFNDGLNELIMAYHLHK</sequence>
<accession>A0A0R1H6D4</accession>
<reference evidence="1 2" key="1">
    <citation type="journal article" date="2015" name="Genome Announc.">
        <title>Expanding the biotechnology potential of lactobacilli through comparative genomics of 213 strains and associated genera.</title>
        <authorList>
            <person name="Sun Z."/>
            <person name="Harris H.M."/>
            <person name="McCann A."/>
            <person name="Guo C."/>
            <person name="Argimon S."/>
            <person name="Zhang W."/>
            <person name="Yang X."/>
            <person name="Jeffery I.B."/>
            <person name="Cooney J.C."/>
            <person name="Kagawa T.F."/>
            <person name="Liu W."/>
            <person name="Song Y."/>
            <person name="Salvetti E."/>
            <person name="Wrobel A."/>
            <person name="Rasinkangas P."/>
            <person name="Parkhill J."/>
            <person name="Rea M.C."/>
            <person name="O'Sullivan O."/>
            <person name="Ritari J."/>
            <person name="Douillard F.P."/>
            <person name="Paul Ross R."/>
            <person name="Yang R."/>
            <person name="Briner A.E."/>
            <person name="Felis G.E."/>
            <person name="de Vos W.M."/>
            <person name="Barrangou R."/>
            <person name="Klaenhammer T.R."/>
            <person name="Caufield P.W."/>
            <person name="Cui Y."/>
            <person name="Zhang H."/>
            <person name="O'Toole P.W."/>
        </authorList>
    </citation>
    <scope>NUCLEOTIDE SEQUENCE [LARGE SCALE GENOMIC DNA]</scope>
    <source>
        <strain evidence="1 2">DSM 20003</strain>
    </source>
</reference>
<evidence type="ECO:0000313" key="2">
    <source>
        <dbReference type="Proteomes" id="UP000051461"/>
    </source>
</evidence>
<dbReference type="Pfam" id="PF11184">
    <property type="entry name" value="DUF2969"/>
    <property type="match status" value="1"/>
</dbReference>
<dbReference type="RefSeq" id="WP_057904395.1">
    <property type="nucleotide sequence ID" value="NZ_AZDA01000046.1"/>
</dbReference>
<evidence type="ECO:0008006" key="3">
    <source>
        <dbReference type="Google" id="ProtNLM"/>
    </source>
</evidence>
<gene>
    <name evidence="1" type="ORF">FC07_GL002738</name>
</gene>
<dbReference type="AlphaFoldDB" id="A0A0R1H6D4"/>
<comment type="caution">
    <text evidence="1">The sequence shown here is derived from an EMBL/GenBank/DDBJ whole genome shotgun (WGS) entry which is preliminary data.</text>
</comment>
<dbReference type="EMBL" id="AZDA01000046">
    <property type="protein sequence ID" value="KRK39018.1"/>
    <property type="molecule type" value="Genomic_DNA"/>
</dbReference>